<accession>I3C903</accession>
<dbReference type="EMBL" id="JH651379">
    <property type="protein sequence ID" value="EIJ40096.1"/>
    <property type="molecule type" value="Genomic_DNA"/>
</dbReference>
<keyword evidence="2" id="KW-1185">Reference proteome</keyword>
<dbReference type="InterPro" id="IPR025636">
    <property type="entry name" value="DUF4294"/>
</dbReference>
<dbReference type="HOGENOM" id="CLU_089286_0_0_10"/>
<sequence>MKQLIYIVIFFQTLNVSAQIREGDSIVEPVKDSLAGQYYFFDGDSIPRSMIELDPVVVFQRLRFASYKDKVRYYILKRKTIKVYPYAKLAADRLTELTARLDKIESKSKRRQYTKIIQRYIEDEFSAELKKLTRTEGQILVKLIHRQTGVTAFDLVKELRSGWRAFWYNTTASLFDIDIKIEYQPEAVHEDYLIEDILQRAFADGKLERQESALDFDYTELTNKWKDANDKVSFQSKK</sequence>
<evidence type="ECO:0000313" key="2">
    <source>
        <dbReference type="Proteomes" id="UP000004690"/>
    </source>
</evidence>
<evidence type="ECO:0008006" key="3">
    <source>
        <dbReference type="Google" id="ProtNLM"/>
    </source>
</evidence>
<dbReference type="OrthoDB" id="1491885at2"/>
<organism evidence="1 2">
    <name type="scientific">Galbibacter orientalis DSM 19592</name>
    <dbReference type="NCBI Taxonomy" id="926559"/>
    <lineage>
        <taxon>Bacteria</taxon>
        <taxon>Pseudomonadati</taxon>
        <taxon>Bacteroidota</taxon>
        <taxon>Flavobacteriia</taxon>
        <taxon>Flavobacteriales</taxon>
        <taxon>Flavobacteriaceae</taxon>
        <taxon>Galbibacter</taxon>
    </lineage>
</organism>
<dbReference type="STRING" id="926559.JoomaDRAFT_3144"/>
<proteinExistence type="predicted"/>
<name>I3C903_9FLAO</name>
<dbReference type="RefSeq" id="WP_008614086.1">
    <property type="nucleotide sequence ID" value="NZ_JH651379.1"/>
</dbReference>
<evidence type="ECO:0000313" key="1">
    <source>
        <dbReference type="EMBL" id="EIJ40096.1"/>
    </source>
</evidence>
<protein>
    <recommendedName>
        <fullName evidence="3">DUF4294 domain-containing protein</fullName>
    </recommendedName>
</protein>
<reference evidence="1 2" key="1">
    <citation type="submission" date="2012-02" db="EMBL/GenBank/DDBJ databases">
        <title>Improved High-Quality Draft genome of Joostella marina DSM 19592.</title>
        <authorList>
            <consortium name="US DOE Joint Genome Institute (JGI-PGF)"/>
            <person name="Lucas S."/>
            <person name="Copeland A."/>
            <person name="Lapidus A."/>
            <person name="Bruce D."/>
            <person name="Goodwin L."/>
            <person name="Pitluck S."/>
            <person name="Peters L."/>
            <person name="Chertkov O."/>
            <person name="Ovchinnikova G."/>
            <person name="Kyrpides N."/>
            <person name="Mavromatis K."/>
            <person name="Detter J.C."/>
            <person name="Han C."/>
            <person name="Land M."/>
            <person name="Hauser L."/>
            <person name="Markowitz V."/>
            <person name="Cheng J.-F."/>
            <person name="Hugenholtz P."/>
            <person name="Woyke T."/>
            <person name="Wu D."/>
            <person name="Tindall B."/>
            <person name="Brambilla E."/>
            <person name="Klenk H.-P."/>
            <person name="Eisen J.A."/>
        </authorList>
    </citation>
    <scope>NUCLEOTIDE SEQUENCE [LARGE SCALE GENOMIC DNA]</scope>
    <source>
        <strain evidence="1 2">DSM 19592</strain>
    </source>
</reference>
<gene>
    <name evidence="1" type="ORF">JoomaDRAFT_3144</name>
</gene>
<dbReference type="eggNOG" id="ENOG502Z7JA">
    <property type="taxonomic scope" value="Bacteria"/>
</dbReference>
<dbReference type="Pfam" id="PF14127">
    <property type="entry name" value="DUF4294"/>
    <property type="match status" value="1"/>
</dbReference>
<dbReference type="Proteomes" id="UP000004690">
    <property type="component" value="Unassembled WGS sequence"/>
</dbReference>
<dbReference type="AlphaFoldDB" id="I3C903"/>